<sequence length="131" mass="14862">MNKLAQLFDSYHQLYRDNKREEHRENPRKSSLEEKLDQIRNSKLKNSINKQNAATDKRKLRPEAPLVADSGDGDIVVGILSPSFTALVTFFKLPTIELKPPLVVDSRSANNFRNGSAHSFNVIFSSTEQFS</sequence>
<reference evidence="3" key="1">
    <citation type="submission" date="2022-11" db="UniProtKB">
        <authorList>
            <consortium name="WormBaseParasite"/>
        </authorList>
    </citation>
    <scope>IDENTIFICATION</scope>
</reference>
<proteinExistence type="predicted"/>
<evidence type="ECO:0000313" key="2">
    <source>
        <dbReference type="Proteomes" id="UP000887565"/>
    </source>
</evidence>
<name>A0A915LCY8_ROMCU</name>
<feature type="compositionally biased region" description="Polar residues" evidence="1">
    <location>
        <begin position="41"/>
        <end position="54"/>
    </location>
</feature>
<protein>
    <submittedName>
        <fullName evidence="3">Uncharacterized protein</fullName>
    </submittedName>
</protein>
<evidence type="ECO:0000256" key="1">
    <source>
        <dbReference type="SAM" id="MobiDB-lite"/>
    </source>
</evidence>
<feature type="region of interest" description="Disordered" evidence="1">
    <location>
        <begin position="17"/>
        <end position="61"/>
    </location>
</feature>
<organism evidence="2 3">
    <name type="scientific">Romanomermis culicivorax</name>
    <name type="common">Nematode worm</name>
    <dbReference type="NCBI Taxonomy" id="13658"/>
    <lineage>
        <taxon>Eukaryota</taxon>
        <taxon>Metazoa</taxon>
        <taxon>Ecdysozoa</taxon>
        <taxon>Nematoda</taxon>
        <taxon>Enoplea</taxon>
        <taxon>Dorylaimia</taxon>
        <taxon>Mermithida</taxon>
        <taxon>Mermithoidea</taxon>
        <taxon>Mermithidae</taxon>
        <taxon>Romanomermis</taxon>
    </lineage>
</organism>
<dbReference type="Proteomes" id="UP000887565">
    <property type="component" value="Unplaced"/>
</dbReference>
<dbReference type="WBParaSite" id="nRc.2.0.1.t47691-RA">
    <property type="protein sequence ID" value="nRc.2.0.1.t47691-RA"/>
    <property type="gene ID" value="nRc.2.0.1.g47691"/>
</dbReference>
<dbReference type="AlphaFoldDB" id="A0A915LCY8"/>
<accession>A0A915LCY8</accession>
<evidence type="ECO:0000313" key="3">
    <source>
        <dbReference type="WBParaSite" id="nRc.2.0.1.t47691-RA"/>
    </source>
</evidence>
<feature type="compositionally biased region" description="Basic and acidic residues" evidence="1">
    <location>
        <begin position="17"/>
        <end position="40"/>
    </location>
</feature>
<keyword evidence="2" id="KW-1185">Reference proteome</keyword>